<proteinExistence type="inferred from homology"/>
<organism evidence="5">
    <name type="scientific">hydrothermal vent metagenome</name>
    <dbReference type="NCBI Taxonomy" id="652676"/>
    <lineage>
        <taxon>unclassified sequences</taxon>
        <taxon>metagenomes</taxon>
        <taxon>ecological metagenomes</taxon>
    </lineage>
</organism>
<keyword evidence="2" id="KW-0690">Ribosome biogenesis</keyword>
<gene>
    <name evidence="5" type="ORF">MNBD_GAMMA22-1509</name>
</gene>
<dbReference type="SUPFAM" id="SSF158710">
    <property type="entry name" value="PSPTO4464-like"/>
    <property type="match status" value="1"/>
</dbReference>
<dbReference type="NCBIfam" id="NF003593">
    <property type="entry name" value="PRK05255.1-1"/>
    <property type="match status" value="1"/>
</dbReference>
<keyword evidence="4" id="KW-0694">RNA-binding</keyword>
<keyword evidence="3" id="KW-0699">rRNA-binding</keyword>
<dbReference type="GO" id="GO:0005829">
    <property type="term" value="C:cytosol"/>
    <property type="evidence" value="ECO:0007669"/>
    <property type="project" value="TreeGrafter"/>
</dbReference>
<dbReference type="PIRSF" id="PIRSF016183">
    <property type="entry name" value="UCP016183"/>
    <property type="match status" value="1"/>
</dbReference>
<dbReference type="GO" id="GO:0042254">
    <property type="term" value="P:ribosome biogenesis"/>
    <property type="evidence" value="ECO:0007669"/>
    <property type="project" value="UniProtKB-KW"/>
</dbReference>
<dbReference type="AlphaFoldDB" id="A0A3B1AIX1"/>
<dbReference type="InterPro" id="IPR023153">
    <property type="entry name" value="DarP_sf"/>
</dbReference>
<evidence type="ECO:0000256" key="1">
    <source>
        <dbReference type="ARBA" id="ARBA00022490"/>
    </source>
</evidence>
<dbReference type="GO" id="GO:0019843">
    <property type="term" value="F:rRNA binding"/>
    <property type="evidence" value="ECO:0007669"/>
    <property type="project" value="UniProtKB-KW"/>
</dbReference>
<dbReference type="Pfam" id="PF04751">
    <property type="entry name" value="DarP"/>
    <property type="match status" value="1"/>
</dbReference>
<accession>A0A3B1AIX1</accession>
<evidence type="ECO:0000256" key="3">
    <source>
        <dbReference type="ARBA" id="ARBA00022730"/>
    </source>
</evidence>
<keyword evidence="1" id="KW-0963">Cytoplasm</keyword>
<sequence length="170" mass="20422">MDEIQQDKPSKSQLKREADNLQKLGNDLVNLPMSVLSKFPLPDELFDAIKLAQSIKKNGALKRQLQFIGKLMRQIDTQNIQEMYDNYYLKQNQIKKDFHIYENWRDRFLNNDETAFNDFITSYPKTDRQQLRQLQRHAINERKQQKPPKYARQLYSFLKNIIEQNNNDEL</sequence>
<dbReference type="Gene3D" id="1.10.60.30">
    <property type="entry name" value="PSPTO4464-like domains"/>
    <property type="match status" value="2"/>
</dbReference>
<dbReference type="PANTHER" id="PTHR38101">
    <property type="entry name" value="UPF0307 PROTEIN YJGA"/>
    <property type="match status" value="1"/>
</dbReference>
<dbReference type="PANTHER" id="PTHR38101:SF1">
    <property type="entry name" value="UPF0307 PROTEIN YJGA"/>
    <property type="match status" value="1"/>
</dbReference>
<dbReference type="InterPro" id="IPR006839">
    <property type="entry name" value="DarP"/>
</dbReference>
<evidence type="ECO:0000313" key="5">
    <source>
        <dbReference type="EMBL" id="VAW99367.1"/>
    </source>
</evidence>
<evidence type="ECO:0000256" key="4">
    <source>
        <dbReference type="ARBA" id="ARBA00022884"/>
    </source>
</evidence>
<protein>
    <submittedName>
        <fullName evidence="5">UPF0307 protein YjgA</fullName>
    </submittedName>
</protein>
<dbReference type="EMBL" id="UOFS01000039">
    <property type="protein sequence ID" value="VAW99367.1"/>
    <property type="molecule type" value="Genomic_DNA"/>
</dbReference>
<dbReference type="HAMAP" id="MF_00765">
    <property type="entry name" value="DarP"/>
    <property type="match status" value="1"/>
</dbReference>
<evidence type="ECO:0000256" key="2">
    <source>
        <dbReference type="ARBA" id="ARBA00022517"/>
    </source>
</evidence>
<reference evidence="5" key="1">
    <citation type="submission" date="2018-06" db="EMBL/GenBank/DDBJ databases">
        <authorList>
            <person name="Zhirakovskaya E."/>
        </authorList>
    </citation>
    <scope>NUCLEOTIDE SEQUENCE</scope>
</reference>
<dbReference type="CDD" id="cd16331">
    <property type="entry name" value="YjgA-like"/>
    <property type="match status" value="1"/>
</dbReference>
<name>A0A3B1AIX1_9ZZZZ</name>